<evidence type="ECO:0000313" key="2">
    <source>
        <dbReference type="Proteomes" id="UP001152320"/>
    </source>
</evidence>
<accession>A0A9Q1CEL3</accession>
<dbReference type="EMBL" id="JAIZAY010000004">
    <property type="protein sequence ID" value="KAJ8043525.1"/>
    <property type="molecule type" value="Genomic_DNA"/>
</dbReference>
<dbReference type="AlphaFoldDB" id="A0A9Q1CEL3"/>
<name>A0A9Q1CEL3_HOLLE</name>
<evidence type="ECO:0000313" key="1">
    <source>
        <dbReference type="EMBL" id="KAJ8043525.1"/>
    </source>
</evidence>
<proteinExistence type="predicted"/>
<dbReference type="Proteomes" id="UP001152320">
    <property type="component" value="Chromosome 4"/>
</dbReference>
<gene>
    <name evidence="1" type="ORF">HOLleu_10644</name>
</gene>
<keyword evidence="2" id="KW-1185">Reference proteome</keyword>
<comment type="caution">
    <text evidence="1">The sequence shown here is derived from an EMBL/GenBank/DDBJ whole genome shotgun (WGS) entry which is preliminary data.</text>
</comment>
<sequence length="168" mass="18259">MGGSLGVGWGQGGPLPLPHPIFEKSPSDFDFSHSKILENGVMSPPILRTNHCRCIKVPWCSRSRVFVQKHFEGNFSTCSRDSMTLNQETSLGLHCGFRDFSNQEERSRLVDGEGEVGEALTGVTIPLALHHSGATALSHSSNDLKIAINIFSLVQVTLINVTASSQKI</sequence>
<organism evidence="1 2">
    <name type="scientific">Holothuria leucospilota</name>
    <name type="common">Black long sea cucumber</name>
    <name type="synonym">Mertensiothuria leucospilota</name>
    <dbReference type="NCBI Taxonomy" id="206669"/>
    <lineage>
        <taxon>Eukaryota</taxon>
        <taxon>Metazoa</taxon>
        <taxon>Echinodermata</taxon>
        <taxon>Eleutherozoa</taxon>
        <taxon>Echinozoa</taxon>
        <taxon>Holothuroidea</taxon>
        <taxon>Aspidochirotacea</taxon>
        <taxon>Aspidochirotida</taxon>
        <taxon>Holothuriidae</taxon>
        <taxon>Holothuria</taxon>
    </lineage>
</organism>
<protein>
    <submittedName>
        <fullName evidence="1">Uncharacterized protein</fullName>
    </submittedName>
</protein>
<reference evidence="1" key="1">
    <citation type="submission" date="2021-10" db="EMBL/GenBank/DDBJ databases">
        <title>Tropical sea cucumber genome reveals ecological adaptation and Cuvierian tubules defense mechanism.</title>
        <authorList>
            <person name="Chen T."/>
        </authorList>
    </citation>
    <scope>NUCLEOTIDE SEQUENCE</scope>
    <source>
        <strain evidence="1">Nanhai2018</strain>
        <tissue evidence="1">Muscle</tissue>
    </source>
</reference>